<feature type="region of interest" description="Disordered" evidence="1">
    <location>
        <begin position="426"/>
        <end position="471"/>
    </location>
</feature>
<name>E4ZYA3_LEPMJ</name>
<proteinExistence type="predicted"/>
<dbReference type="Pfam" id="PF21762">
    <property type="entry name" value="DEDDh_C"/>
    <property type="match status" value="1"/>
</dbReference>
<dbReference type="PANTHER" id="PTHR28083:SF1">
    <property type="entry name" value="GOOD FOR FULL DBP5 ACTIVITY PROTEIN 2"/>
    <property type="match status" value="1"/>
</dbReference>
<gene>
    <name evidence="3" type="ORF">LEMA_P112670.1</name>
</gene>
<dbReference type="Gene3D" id="3.30.420.10">
    <property type="entry name" value="Ribonuclease H-like superfamily/Ribonuclease H"/>
    <property type="match status" value="1"/>
</dbReference>
<dbReference type="Proteomes" id="UP000002668">
    <property type="component" value="Genome"/>
</dbReference>
<accession>E4ZYA3</accession>
<dbReference type="InterPro" id="IPR048519">
    <property type="entry name" value="Gfd2/YDR514C-like_C"/>
</dbReference>
<dbReference type="VEuPathDB" id="FungiDB:LEMA_P112670.1"/>
<dbReference type="SUPFAM" id="SSF53098">
    <property type="entry name" value="Ribonuclease H-like"/>
    <property type="match status" value="1"/>
</dbReference>
<evidence type="ECO:0000259" key="2">
    <source>
        <dbReference type="Pfam" id="PF21762"/>
    </source>
</evidence>
<evidence type="ECO:0000313" key="4">
    <source>
        <dbReference type="Proteomes" id="UP000002668"/>
    </source>
</evidence>
<evidence type="ECO:0000313" key="3">
    <source>
        <dbReference type="EMBL" id="CBX96348.1"/>
    </source>
</evidence>
<feature type="compositionally biased region" description="Polar residues" evidence="1">
    <location>
        <begin position="426"/>
        <end position="436"/>
    </location>
</feature>
<dbReference type="InterPro" id="IPR036397">
    <property type="entry name" value="RNaseH_sf"/>
</dbReference>
<organism evidence="4">
    <name type="scientific">Leptosphaeria maculans (strain JN3 / isolate v23.1.3 / race Av1-4-5-6-7-8)</name>
    <name type="common">Blackleg fungus</name>
    <name type="synonym">Phoma lingam</name>
    <dbReference type="NCBI Taxonomy" id="985895"/>
    <lineage>
        <taxon>Eukaryota</taxon>
        <taxon>Fungi</taxon>
        <taxon>Dikarya</taxon>
        <taxon>Ascomycota</taxon>
        <taxon>Pezizomycotina</taxon>
        <taxon>Dothideomycetes</taxon>
        <taxon>Pleosporomycetidae</taxon>
        <taxon>Pleosporales</taxon>
        <taxon>Pleosporineae</taxon>
        <taxon>Leptosphaeriaceae</taxon>
        <taxon>Plenodomus</taxon>
        <taxon>Plenodomus lingam/Leptosphaeria maculans species complex</taxon>
    </lineage>
</organism>
<dbReference type="GeneID" id="13289719"/>
<dbReference type="InterPro" id="IPR040151">
    <property type="entry name" value="Gfd2/YDR514C-like"/>
</dbReference>
<sequence>MPMAWASVAAAPPKSLTPEQRMQELREFYDSQPLCAIVQETLGLRAIPGTTGGNAGLIEHAVVIGIDTEAWTRNTNEMTEIGLAVYERKEMMEVQREKNLWEIENGWFVDGHDHLGPFGEQLLMKMRFYHLRIVENAHLKTNAKWMKGAEGNRFGHSRFVTFAEARDILDSLFDQPIVSDDPKLQGCKKPIILVGHAISHDRLNCKNHGLDYDWFKHGTIVREVDTQPLAKATGTWFDFAAPNNEVGLAKLTKTLGFLHEDPHTACNDAARTVISAIQMVLPRESRESLETDMQTVARYIEQRSKQVAGPSWGSALYCTRCGGRDHENKDEGNRCAERVYCRACAQHDWFDDKENSDDSFGSVGEVKETEEYWETHIEECCLHIAEYNAWVRRCNDATRKRKPLPPGPPECSHPGSNTILTSTWSYTPSHPSATAQSSGGGGRRVRRHVGSQKSELLGKNWRRGDDGHFNW</sequence>
<feature type="domain" description="Gfd2/YDR514C-like C-terminal" evidence="2">
    <location>
        <begin position="62"/>
        <end position="279"/>
    </location>
</feature>
<dbReference type="EMBL" id="FP929128">
    <property type="protein sequence ID" value="CBX96348.1"/>
    <property type="molecule type" value="Genomic_DNA"/>
</dbReference>
<dbReference type="GO" id="GO:0005634">
    <property type="term" value="C:nucleus"/>
    <property type="evidence" value="ECO:0007669"/>
    <property type="project" value="TreeGrafter"/>
</dbReference>
<dbReference type="AlphaFoldDB" id="E4ZYA3"/>
<dbReference type="InterPro" id="IPR012337">
    <property type="entry name" value="RNaseH-like_sf"/>
</dbReference>
<evidence type="ECO:0000256" key="1">
    <source>
        <dbReference type="SAM" id="MobiDB-lite"/>
    </source>
</evidence>
<dbReference type="OrthoDB" id="5953249at2759"/>
<dbReference type="STRING" id="985895.E4ZYA3"/>
<dbReference type="HOGENOM" id="CLU_580127_0_0_1"/>
<reference evidence="4" key="1">
    <citation type="journal article" date="2011" name="Nat. Commun.">
        <title>Effector diversification within compartments of the Leptosphaeria maculans genome affected by Repeat-Induced Point mutations.</title>
        <authorList>
            <person name="Rouxel T."/>
            <person name="Grandaubert J."/>
            <person name="Hane J.K."/>
            <person name="Hoede C."/>
            <person name="van de Wouw A.P."/>
            <person name="Couloux A."/>
            <person name="Dominguez V."/>
            <person name="Anthouard V."/>
            <person name="Bally P."/>
            <person name="Bourras S."/>
            <person name="Cozijnsen A.J."/>
            <person name="Ciuffetti L.M."/>
            <person name="Degrave A."/>
            <person name="Dilmaghani A."/>
            <person name="Duret L."/>
            <person name="Fudal I."/>
            <person name="Goodwin S.B."/>
            <person name="Gout L."/>
            <person name="Glaser N."/>
            <person name="Linglin J."/>
            <person name="Kema G.H.J."/>
            <person name="Lapalu N."/>
            <person name="Lawrence C.B."/>
            <person name="May K."/>
            <person name="Meyer M."/>
            <person name="Ollivier B."/>
            <person name="Poulain J."/>
            <person name="Schoch C.L."/>
            <person name="Simon A."/>
            <person name="Spatafora J.W."/>
            <person name="Stachowiak A."/>
            <person name="Turgeon B.G."/>
            <person name="Tyler B.M."/>
            <person name="Vincent D."/>
            <person name="Weissenbach J."/>
            <person name="Amselem J."/>
            <person name="Quesneville H."/>
            <person name="Oliver R.P."/>
            <person name="Wincker P."/>
            <person name="Balesdent M.-H."/>
            <person name="Howlett B.J."/>
        </authorList>
    </citation>
    <scope>NUCLEOTIDE SEQUENCE [LARGE SCALE GENOMIC DNA]</scope>
    <source>
        <strain evidence="4">JN3 / isolate v23.1.3 / race Av1-4-5-6-7-8</strain>
    </source>
</reference>
<dbReference type="OMA" id="RICENAH"/>
<protein>
    <recommendedName>
        <fullName evidence="2">Gfd2/YDR514C-like C-terminal domain-containing protein</fullName>
    </recommendedName>
</protein>
<feature type="region of interest" description="Disordered" evidence="1">
    <location>
        <begin position="399"/>
        <end position="418"/>
    </location>
</feature>
<feature type="compositionally biased region" description="Basic and acidic residues" evidence="1">
    <location>
        <begin position="462"/>
        <end position="471"/>
    </location>
</feature>
<dbReference type="GO" id="GO:0003676">
    <property type="term" value="F:nucleic acid binding"/>
    <property type="evidence" value="ECO:0007669"/>
    <property type="project" value="InterPro"/>
</dbReference>
<dbReference type="PANTHER" id="PTHR28083">
    <property type="entry name" value="GOOD FOR FULL DBP5 ACTIVITY PROTEIN 2"/>
    <property type="match status" value="1"/>
</dbReference>
<keyword evidence="4" id="KW-1185">Reference proteome</keyword>
<dbReference type="eggNOG" id="ENOG502R8M3">
    <property type="taxonomic scope" value="Eukaryota"/>
</dbReference>
<dbReference type="InParanoid" id="E4ZYA3"/>